<dbReference type="KEGG" id="ehx:EMIHUDRAFT_195756"/>
<dbReference type="PaxDb" id="2903-EOD23142"/>
<evidence type="ECO:0000256" key="1">
    <source>
        <dbReference type="SAM" id="MobiDB-lite"/>
    </source>
</evidence>
<proteinExistence type="predicted"/>
<sequence>MALSYYLMALRAPYMHELVTLASAALLRAAPLRCRVMSTFSTGGGSCAAASADVRRLADGTCFNRKLGALNVFEIDVDDAEPYTEVATPAGNFFTQRVSGWRSNIAWVSVDDEHSFQRFEALFERLELPQRFSSVIPHLSSPRLFSAFYVCRSWCEAHSFHTDYMRPVGLHALTLITPLRDYQETDSFQLTYKPAVASGAPQSDGYAAHGSEDATEGRTAPPALQRYAYKKGKAIVFGSRFEHSTEPGAGDEGEVHAYLCFTFGTDDQSKWADIAQTLDTQSRIVQHPDGELRLSALGRAIEAALRDLQRGSGGGGAEHLSSVDAHVKR</sequence>
<dbReference type="HOGENOM" id="CLU_845742_0_0_1"/>
<name>A0A0D3JI07_EMIH1</name>
<dbReference type="EnsemblProtists" id="EOD23142">
    <property type="protein sequence ID" value="EOD23142"/>
    <property type="gene ID" value="EMIHUDRAFT_195756"/>
</dbReference>
<dbReference type="RefSeq" id="XP_005775571.1">
    <property type="nucleotide sequence ID" value="XM_005775514.1"/>
</dbReference>
<evidence type="ECO:0000313" key="2">
    <source>
        <dbReference type="EnsemblProtists" id="EOD23142"/>
    </source>
</evidence>
<dbReference type="Proteomes" id="UP000013827">
    <property type="component" value="Unassembled WGS sequence"/>
</dbReference>
<organism evidence="2 3">
    <name type="scientific">Emiliania huxleyi (strain CCMP1516)</name>
    <dbReference type="NCBI Taxonomy" id="280463"/>
    <lineage>
        <taxon>Eukaryota</taxon>
        <taxon>Haptista</taxon>
        <taxon>Haptophyta</taxon>
        <taxon>Prymnesiophyceae</taxon>
        <taxon>Isochrysidales</taxon>
        <taxon>Noelaerhabdaceae</taxon>
        <taxon>Emiliania</taxon>
    </lineage>
</organism>
<dbReference type="GeneID" id="17268689"/>
<reference evidence="2" key="2">
    <citation type="submission" date="2024-10" db="UniProtKB">
        <authorList>
            <consortium name="EnsemblProtists"/>
        </authorList>
    </citation>
    <scope>IDENTIFICATION</scope>
</reference>
<evidence type="ECO:0008006" key="4">
    <source>
        <dbReference type="Google" id="ProtNLM"/>
    </source>
</evidence>
<feature type="region of interest" description="Disordered" evidence="1">
    <location>
        <begin position="309"/>
        <end position="329"/>
    </location>
</feature>
<dbReference type="AlphaFoldDB" id="A0A0D3JI07"/>
<evidence type="ECO:0000313" key="3">
    <source>
        <dbReference type="Proteomes" id="UP000013827"/>
    </source>
</evidence>
<protein>
    <recommendedName>
        <fullName evidence="4">Prolyl 4-hydroxylase alpha subunit Fe(2+) 2OG dioxygenase domain-containing protein</fullName>
    </recommendedName>
</protein>
<reference evidence="3" key="1">
    <citation type="journal article" date="2013" name="Nature">
        <title>Pan genome of the phytoplankton Emiliania underpins its global distribution.</title>
        <authorList>
            <person name="Read B.A."/>
            <person name="Kegel J."/>
            <person name="Klute M.J."/>
            <person name="Kuo A."/>
            <person name="Lefebvre S.C."/>
            <person name="Maumus F."/>
            <person name="Mayer C."/>
            <person name="Miller J."/>
            <person name="Monier A."/>
            <person name="Salamov A."/>
            <person name="Young J."/>
            <person name="Aguilar M."/>
            <person name="Claverie J.M."/>
            <person name="Frickenhaus S."/>
            <person name="Gonzalez K."/>
            <person name="Herman E.K."/>
            <person name="Lin Y.C."/>
            <person name="Napier J."/>
            <person name="Ogata H."/>
            <person name="Sarno A.F."/>
            <person name="Shmutz J."/>
            <person name="Schroeder D."/>
            <person name="de Vargas C."/>
            <person name="Verret F."/>
            <person name="von Dassow P."/>
            <person name="Valentin K."/>
            <person name="Van de Peer Y."/>
            <person name="Wheeler G."/>
            <person name="Dacks J.B."/>
            <person name="Delwiche C.F."/>
            <person name="Dyhrman S.T."/>
            <person name="Glockner G."/>
            <person name="John U."/>
            <person name="Richards T."/>
            <person name="Worden A.Z."/>
            <person name="Zhang X."/>
            <person name="Grigoriev I.V."/>
            <person name="Allen A.E."/>
            <person name="Bidle K."/>
            <person name="Borodovsky M."/>
            <person name="Bowler C."/>
            <person name="Brownlee C."/>
            <person name="Cock J.M."/>
            <person name="Elias M."/>
            <person name="Gladyshev V.N."/>
            <person name="Groth M."/>
            <person name="Guda C."/>
            <person name="Hadaegh A."/>
            <person name="Iglesias-Rodriguez M.D."/>
            <person name="Jenkins J."/>
            <person name="Jones B.M."/>
            <person name="Lawson T."/>
            <person name="Leese F."/>
            <person name="Lindquist E."/>
            <person name="Lobanov A."/>
            <person name="Lomsadze A."/>
            <person name="Malik S.B."/>
            <person name="Marsh M.E."/>
            <person name="Mackinder L."/>
            <person name="Mock T."/>
            <person name="Mueller-Roeber B."/>
            <person name="Pagarete A."/>
            <person name="Parker M."/>
            <person name="Probert I."/>
            <person name="Quesneville H."/>
            <person name="Raines C."/>
            <person name="Rensing S.A."/>
            <person name="Riano-Pachon D.M."/>
            <person name="Richier S."/>
            <person name="Rokitta S."/>
            <person name="Shiraiwa Y."/>
            <person name="Soanes D.M."/>
            <person name="van der Giezen M."/>
            <person name="Wahlund T.M."/>
            <person name="Williams B."/>
            <person name="Wilson W."/>
            <person name="Wolfe G."/>
            <person name="Wurch L.L."/>
        </authorList>
    </citation>
    <scope>NUCLEOTIDE SEQUENCE</scope>
</reference>
<accession>A0A0D3JI07</accession>
<keyword evidence="3" id="KW-1185">Reference proteome</keyword>
<feature type="region of interest" description="Disordered" evidence="1">
    <location>
        <begin position="200"/>
        <end position="222"/>
    </location>
</feature>